<proteinExistence type="predicted"/>
<evidence type="ECO:0000313" key="1">
    <source>
        <dbReference type="EMBL" id="QOR58200.1"/>
    </source>
</evidence>
<sequence>MADNIKRYNPNTGTWDISSSGKATGIVVDDPRLIDPELAEEGKTTESLNDVLARHDEALKKHGSYIAWLAEHGGGGSGGGGGATGDKITLTNGNIVKEGNINYLYSTVTTNIKLEYLITSSKNNKRYFITVTLDGNNIIEGKEAWTNNPGTLNIPQLDRFSSNSNHSVVITASDTDGFFAESYLLNIVEASIKLASSVSGNTATVGIDYFFTYSITSKIIGSDVNLVVTNVTNGASKTIELGKTTSTAPRQVNVNLWDLGSIIAGSSYTIQAQAFTSMNGQTVQSDKVTNRVVVEDGVNLVVLVEGITSKAEVDSGVERTKFSQSGNISFAFTPYLAGVSLIYYAIRIEHNGITKDIGYFDEGNYNDNQYVQRGKQQVFSYAIPTEGEVLGNWNITLRCWSEKGEPITDTVLACEVVSSSQALIADQNPNNSRYASWHIRQESFPQVSTTKVWTSNEPSFTVPGAIEPSGATTELNVYNTNGVLSGFLTKNGQSMLRISGEAYGVIDVQPFKDDTTTLNNWSRQGFGISCTFKSDRHPFSNRTIFFIGDYNTDEQFSEGIKVGLEDITWSYTDGNIKETMSCKIQQDVINTVDFIVNKNPGKMVVAIFINGILSTAREIKNDFTWRTSSKIYLGCDISNAGQIQNFADVNFYDIKLFRVPANDKQIVINAMNSKARATLLANGSIDFTKYNRMKLRNFFSTSDSEPNSTLWDDINQTYANVNFNSLISDTTKVLPVDIMLINCANTGFTRVVFEEIGGQNNNWYTGCTMSYFSPTSGKSSSEYTTDVAVSKQGTSTMNNLIKNLEIRFDKMLKDDDGGNLDYELFQPRETWFPERQFTLKADVVDSAHANNASIGKWINDNSDFLFEKTPPMEELEAHRPVDTRDRTVKDKVTIKQTLEGFPIILLIQFDGEETQTMLGIYSFNLGRGAYYNMGFRFMKDFTTKIKNTAGEYVDNKLPAFVTSYHTYAQDELFGNIDQRKVYSYEFGENANIIVDGDKILPLALFMQDDLSIIKHVGEFKYNGGNWLEPTAPVTDDNVWRALQELFSIFAQMTTSTVKKYIWNESVGGYEETEGEYPAQSSWSTLAAELDTKFSIRNAFSYLLVCVKYGLVDSLGKNMTIVCYDINGSKKWFIRFYDMDTANGLDNVALESVAKTAWLDKFSNNDKNNVNSLVITKNAADGGYDTYSSRMWDVLRDTVFANTGVYDNSLEGLWDLWRNNDNICKDINNYVDNYFAAQTVNCGELLFNYDYNVKYLTAYVGEAGGEASYANIEFLHGTRIEYVRNWLKKRVWFFDGVFKYNNAANIQPYNNKGTFSAGGAEATNPKLIITSNCPAIFVVNIGNTTDTRYFLEEGKPTEIRLSPISSFNTQITINNTPQINDIEGLGEMRFQRFMSTMKLPSFSKLDLSSVDTLSDSPIPFETVFVNDEGYSDVRHIDLSNTKFWSGNIGQGTFTVNIEKYTKLKDLNISSSIVTSISLPNASLALLNITNSTVEGISLVNQPFLDRLDFSGCKRLKTVTIDSCDKITELNLSNLGDLHTVRITSCPNLKSIICTNNINLTTFNVSNCNNVEIINVSQCTNESLTVYIVGAPNIKELNVSSTNTPNDIQVASSLPNLRTLNISNSQVSAIQYGNAAIPTYKENKIFDISKLNLTSLSVQNAKGVHYFKFDNNRNTPFNVGDSFFVGCSNLKRIFGHIKLNGTSIFAQCGNFYIHEPKEKVEGITPNYNGEWFGSDTSTTEGKTAWDNNTDLGTNFTIGTTNCISMFTATNCSIYDVYYFLYKCDNVTTLNSCFASAKNVKWDLLDSPNRDMFNHCTKVVTMDSLFWGLQAQDFKILTSTYDYGSTEHNGLFSPLVDLQAMNSIFYFGGTRYTSPAFLAKFKGNVPSKLKRLSSFSAGTIKFVDNINDCPSDSTIDEHLVSADCGTLLANLPDLEYLNSMFNNSNIYFNQITDEDVEDGVKYCPLFYKNTKLKYIRNSFKGLVNSTGSLYNIFGGTVKNKTQVRFPTALYGIYDSFSLGSGSNVIFPIHNSMFSRLRNSLKYITGQQAINESTLGSFQGFTKQFVKEEEEAFPYDVFTGCNAIVEIPGFFSKLVLPANSVIELPLNSFKTNYNLTNISYLYYDMKNCKYSLTGKGFSNCKLINVHRCFSEIETSFVKKGFIPYGLFYMEQTSNVSYKGWNELDAASQNITENYGIDSDGNWIESAEMPVEITYSKQRTRPRKTIVNMSYCLERFQSTEAQGYTGNYGNFTPSNYGDIIVPNEKYNPVKYILNPNYDPREYLDEEQTMINYNRDIHRVILNKDYDKYEYAWNEYAYDGLSGLEDIILNSSLYTAVSNGTINCSPVIPDVFKDAAASIAPPSSVHANRKVLNYLCSPDLFYYCTNETNMVIEGVFSGSGRPNGDSTYDYFNYGIRGRIPTNLFKPVSNVTDLSMTFHRCPLILPYKWNNSTGDIGEMFSKQMFAGLTKLTNISYMFYFCVIPADVIVPVEFVIDCINLQDISCLFLAAQFESTASQAQQVDDNIFAKNVNLRNISYAFASGQSQGDWSGRSPKKISSTLFNANKHKQLTNVTGVFYNATSTTGSVPEFWNWLNNLSSVNRANVFYAMRKANLTNGNNVPSRWDTGMV</sequence>
<dbReference type="InterPro" id="IPR032675">
    <property type="entry name" value="LRR_dom_sf"/>
</dbReference>
<dbReference type="PANTHER" id="PTHR13382">
    <property type="entry name" value="MITOCHONDRIAL ATP SYNTHASE COUPLING FACTOR B"/>
    <property type="match status" value="1"/>
</dbReference>
<name>A0A7M1RYV5_9CAUD</name>
<dbReference type="SUPFAM" id="SSF52058">
    <property type="entry name" value="L domain-like"/>
    <property type="match status" value="1"/>
</dbReference>
<reference evidence="1 2" key="1">
    <citation type="submission" date="2020-07" db="EMBL/GenBank/DDBJ databases">
        <title>Taxonomic proposal: Crassvirales, a new order of highly abundant and diverse bacterial viruses.</title>
        <authorList>
            <person name="Shkoporov A.N."/>
            <person name="Stockdale S.R."/>
            <person name="Guerin E."/>
            <person name="Ross R.P."/>
            <person name="Hill C."/>
        </authorList>
    </citation>
    <scope>NUCLEOTIDE SEQUENCE [LARGE SCALE GENOMIC DNA]</scope>
</reference>
<dbReference type="InterPro" id="IPR013320">
    <property type="entry name" value="ConA-like_dom_sf"/>
</dbReference>
<evidence type="ECO:0000313" key="2">
    <source>
        <dbReference type="Proteomes" id="UP000593899"/>
    </source>
</evidence>
<dbReference type="GeneID" id="65128656"/>
<dbReference type="RefSeq" id="YP_010110358.1">
    <property type="nucleotide sequence ID" value="NC_055870.1"/>
</dbReference>
<dbReference type="SUPFAM" id="SSF49899">
    <property type="entry name" value="Concanavalin A-like lectins/glucanases"/>
    <property type="match status" value="1"/>
</dbReference>
<dbReference type="EMBL" id="MT774377">
    <property type="protein sequence ID" value="QOR58200.1"/>
    <property type="molecule type" value="Genomic_DNA"/>
</dbReference>
<dbReference type="KEGG" id="vg:65128656"/>
<organism evidence="1 2">
    <name type="scientific">uncultured phage cr107_1</name>
    <dbReference type="NCBI Taxonomy" id="2772061"/>
    <lineage>
        <taxon>Viruses</taxon>
        <taxon>Duplodnaviria</taxon>
        <taxon>Heunggongvirae</taxon>
        <taxon>Uroviricota</taxon>
        <taxon>Caudoviricetes</taxon>
        <taxon>Crassvirales</taxon>
        <taxon>Intestiviridae</taxon>
        <taxon>Churivirinae</taxon>
        <taxon>Jahgtovirus</taxon>
        <taxon>Jahgtovirus intestinihominis</taxon>
    </lineage>
</organism>
<keyword evidence="2" id="KW-1185">Reference proteome</keyword>
<dbReference type="InterPro" id="IPR050648">
    <property type="entry name" value="F-box_LRR-repeat"/>
</dbReference>
<protein>
    <submittedName>
        <fullName evidence="1">Internalin-like protein</fullName>
    </submittedName>
</protein>
<dbReference type="Gene3D" id="3.80.10.10">
    <property type="entry name" value="Ribonuclease Inhibitor"/>
    <property type="match status" value="1"/>
</dbReference>
<accession>A0A7M1RYV5</accession>
<dbReference type="Proteomes" id="UP000593899">
    <property type="component" value="Segment"/>
</dbReference>